<evidence type="ECO:0000313" key="3">
    <source>
        <dbReference type="Proteomes" id="UP000016800"/>
    </source>
</evidence>
<evidence type="ECO:0000313" key="2">
    <source>
        <dbReference type="EMBL" id="CCT70947.1"/>
    </source>
</evidence>
<proteinExistence type="predicted"/>
<dbReference type="EMBL" id="HF679029">
    <property type="protein sequence ID" value="CCT70947.1"/>
    <property type="molecule type" value="Genomic_DNA"/>
</dbReference>
<dbReference type="Proteomes" id="UP000016800">
    <property type="component" value="Chromosome VII"/>
</dbReference>
<name>S0EB05_GIBF5</name>
<gene>
    <name evidence="2" type="ORF">FFUJ_09026</name>
</gene>
<dbReference type="VEuPathDB" id="FungiDB:FFUJ_09026"/>
<feature type="coiled-coil region" evidence="1">
    <location>
        <begin position="322"/>
        <end position="398"/>
    </location>
</feature>
<feature type="coiled-coil region" evidence="1">
    <location>
        <begin position="218"/>
        <end position="294"/>
    </location>
</feature>
<keyword evidence="1" id="KW-0175">Coiled coil</keyword>
<keyword evidence="3" id="KW-1185">Reference proteome</keyword>
<feature type="coiled-coil region" evidence="1">
    <location>
        <begin position="43"/>
        <end position="105"/>
    </location>
</feature>
<dbReference type="GeneID" id="35402500"/>
<accession>S0EB05</accession>
<reference evidence="3" key="1">
    <citation type="journal article" date="2013" name="PLoS Pathog.">
        <title>Deciphering the cryptic genome: genome-wide analyses of the rice pathogen Fusarium fujikuroi reveal complex regulation of secondary metabolism and novel metabolites.</title>
        <authorList>
            <person name="Wiemann P."/>
            <person name="Sieber C.M."/>
            <person name="von Bargen K.W."/>
            <person name="Studt L."/>
            <person name="Niehaus E.M."/>
            <person name="Espino J.J."/>
            <person name="Huss K."/>
            <person name="Michielse C.B."/>
            <person name="Albermann S."/>
            <person name="Wagner D."/>
            <person name="Bergner S.V."/>
            <person name="Connolly L.R."/>
            <person name="Fischer A."/>
            <person name="Reuter G."/>
            <person name="Kleigrewe K."/>
            <person name="Bald T."/>
            <person name="Wingfield B.D."/>
            <person name="Ophir R."/>
            <person name="Freeman S."/>
            <person name="Hippler M."/>
            <person name="Smith K.M."/>
            <person name="Brown D.W."/>
            <person name="Proctor R.H."/>
            <person name="Munsterkotter M."/>
            <person name="Freitag M."/>
            <person name="Humpf H.U."/>
            <person name="Guldener U."/>
            <person name="Tudzynski B."/>
        </authorList>
    </citation>
    <scope>NUCLEOTIDE SEQUENCE [LARGE SCALE GENOMIC DNA]</scope>
    <source>
        <strain evidence="3">CBS 195.34 / IMI 58289 / NRRL A-6831</strain>
    </source>
</reference>
<dbReference type="HOGENOM" id="CLU_385438_0_0_1"/>
<evidence type="ECO:0000256" key="1">
    <source>
        <dbReference type="SAM" id="Coils"/>
    </source>
</evidence>
<dbReference type="STRING" id="1279085.S0EB05"/>
<feature type="coiled-coil region" evidence="1">
    <location>
        <begin position="443"/>
        <end position="550"/>
    </location>
</feature>
<protein>
    <submittedName>
        <fullName evidence="2">Uncharacterized protein</fullName>
    </submittedName>
</protein>
<organism evidence="2 3">
    <name type="scientific">Gibberella fujikuroi (strain CBS 195.34 / IMI 58289 / NRRL A-6831)</name>
    <name type="common">Bakanae and foot rot disease fungus</name>
    <name type="synonym">Fusarium fujikuroi</name>
    <dbReference type="NCBI Taxonomy" id="1279085"/>
    <lineage>
        <taxon>Eukaryota</taxon>
        <taxon>Fungi</taxon>
        <taxon>Dikarya</taxon>
        <taxon>Ascomycota</taxon>
        <taxon>Pezizomycotina</taxon>
        <taxon>Sordariomycetes</taxon>
        <taxon>Hypocreomycetidae</taxon>
        <taxon>Hypocreales</taxon>
        <taxon>Nectriaceae</taxon>
        <taxon>Fusarium</taxon>
        <taxon>Fusarium fujikuroi species complex</taxon>
    </lineage>
</organism>
<sequence>MESQQDQSEIVDMVYLDHAFRHFPDQEIAATIRRQILLGCKVVEEKKGEVSALQDEVQALKGSLEAKMAELEVHEEALKNEKAKHEDQQRELADELAKFNDLTKDFPSKVENFTKGTDEGFKTLKSSASDVADKIEAYVKATSEKEEADRTLSQGIHSKLRDMSASTEKSKSDLSILVGNSAKIVTAIESLKEDQKRNATVQYLDTKFALVGGLAQRLQTAHARVNELVQENQTLKNENGNLTSERDNAQEVASRAEIAFAKSDQLVQEKDSKLEALQTDRDGLRDRLTAANSQIFQGQEASRELDRVQCLLQTAEAGCRELASVKTRLQRAEQTAREMKQNIDHLQRSLDGEKGLHNDCSAKLTQALSNNSESLRQEAKLKDECAELRKELTVLRSQETLDLQQQMKNQWATVEEALKGQLSDSLSHERTIERLNTAWDSERKLQQAEIQRQNNELDTLQSRVSELEPLGEQLRQACSEAEDVQRKLTASESKANQFEENYGEAKTTIDDLRGEIQVLEHQAEDSTVKIKSLEEKLNAVEHELSSQQSHQCVTMPQGVLGDLAKIYLRLADVFSDIPVVPETEEGLDMAIIAVDMANLLDEPEAKDNLTTFLNSDLQGWHCLRQVIDGEPDSEVESGDISCDYHKDHGRICTMVRVVQWDSPRLEFHQTR</sequence>
<dbReference type="RefSeq" id="XP_023433026.1">
    <property type="nucleotide sequence ID" value="XM_023580208.1"/>
</dbReference>
<dbReference type="AlphaFoldDB" id="S0EB05"/>